<keyword evidence="5" id="KW-1185">Reference proteome</keyword>
<dbReference type="Pfam" id="PF00583">
    <property type="entry name" value="Acetyltransf_1"/>
    <property type="match status" value="1"/>
</dbReference>
<feature type="domain" description="N-acetyltransferase" evidence="3">
    <location>
        <begin position="12"/>
        <end position="158"/>
    </location>
</feature>
<dbReference type="InterPro" id="IPR000182">
    <property type="entry name" value="GNAT_dom"/>
</dbReference>
<name>A0ABV8K4M6_9BACL</name>
<dbReference type="RefSeq" id="WP_377719572.1">
    <property type="nucleotide sequence ID" value="NZ_JBHSAM010000028.1"/>
</dbReference>
<evidence type="ECO:0000256" key="2">
    <source>
        <dbReference type="ARBA" id="ARBA00023315"/>
    </source>
</evidence>
<reference evidence="5" key="1">
    <citation type="journal article" date="2019" name="Int. J. Syst. Evol. Microbiol.">
        <title>The Global Catalogue of Microorganisms (GCM) 10K type strain sequencing project: providing services to taxonomists for standard genome sequencing and annotation.</title>
        <authorList>
            <consortium name="The Broad Institute Genomics Platform"/>
            <consortium name="The Broad Institute Genome Sequencing Center for Infectious Disease"/>
            <person name="Wu L."/>
            <person name="Ma J."/>
        </authorList>
    </citation>
    <scope>NUCLEOTIDE SEQUENCE [LARGE SCALE GENOMIC DNA]</scope>
    <source>
        <strain evidence="5">IBRC-M 10987</strain>
    </source>
</reference>
<keyword evidence="2" id="KW-0012">Acyltransferase</keyword>
<dbReference type="Gene3D" id="3.40.630.30">
    <property type="match status" value="1"/>
</dbReference>
<dbReference type="PROSITE" id="PS51186">
    <property type="entry name" value="GNAT"/>
    <property type="match status" value="1"/>
</dbReference>
<evidence type="ECO:0000313" key="4">
    <source>
        <dbReference type="EMBL" id="MFC4100923.1"/>
    </source>
</evidence>
<dbReference type="CDD" id="cd04301">
    <property type="entry name" value="NAT_SF"/>
    <property type="match status" value="1"/>
</dbReference>
<sequence>MFTPIPGMNLSCHIVDARHPHLTELIGKLDADLLSRYEASAIHGLDLSDPHIDRMLFAVIYAGDQPAGCGALRPIDAETSELKRFFVDAPFRRKGVAGTLLRFLEEAASERGCRSVRLQTGVKQPEAIALYAKHGYLRINNFGPYADDPLSVCMEKSM</sequence>
<evidence type="ECO:0000313" key="5">
    <source>
        <dbReference type="Proteomes" id="UP001595715"/>
    </source>
</evidence>
<keyword evidence="1" id="KW-0808">Transferase</keyword>
<organism evidence="4 5">
    <name type="scientific">Paenibacillus xanthanilyticus</name>
    <dbReference type="NCBI Taxonomy" id="1783531"/>
    <lineage>
        <taxon>Bacteria</taxon>
        <taxon>Bacillati</taxon>
        <taxon>Bacillota</taxon>
        <taxon>Bacilli</taxon>
        <taxon>Bacillales</taxon>
        <taxon>Paenibacillaceae</taxon>
        <taxon>Paenibacillus</taxon>
    </lineage>
</organism>
<dbReference type="PANTHER" id="PTHR43877:SF5">
    <property type="entry name" value="BLL8307 PROTEIN"/>
    <property type="match status" value="1"/>
</dbReference>
<dbReference type="PANTHER" id="PTHR43877">
    <property type="entry name" value="AMINOALKYLPHOSPHONATE N-ACETYLTRANSFERASE-RELATED-RELATED"/>
    <property type="match status" value="1"/>
</dbReference>
<dbReference type="SUPFAM" id="SSF55729">
    <property type="entry name" value="Acyl-CoA N-acyltransferases (Nat)"/>
    <property type="match status" value="1"/>
</dbReference>
<dbReference type="Proteomes" id="UP001595715">
    <property type="component" value="Unassembled WGS sequence"/>
</dbReference>
<comment type="caution">
    <text evidence="4">The sequence shown here is derived from an EMBL/GenBank/DDBJ whole genome shotgun (WGS) entry which is preliminary data.</text>
</comment>
<dbReference type="EMBL" id="JBHSAM010000028">
    <property type="protein sequence ID" value="MFC4100923.1"/>
    <property type="molecule type" value="Genomic_DNA"/>
</dbReference>
<proteinExistence type="predicted"/>
<dbReference type="InterPro" id="IPR050832">
    <property type="entry name" value="Bact_Acetyltransf"/>
</dbReference>
<accession>A0ABV8K4M6</accession>
<dbReference type="InterPro" id="IPR016181">
    <property type="entry name" value="Acyl_CoA_acyltransferase"/>
</dbReference>
<protein>
    <submittedName>
        <fullName evidence="4">GNAT family N-acetyltransferase</fullName>
    </submittedName>
</protein>
<gene>
    <name evidence="4" type="ORF">ACFOZ8_14885</name>
</gene>
<evidence type="ECO:0000259" key="3">
    <source>
        <dbReference type="PROSITE" id="PS51186"/>
    </source>
</evidence>
<evidence type="ECO:0000256" key="1">
    <source>
        <dbReference type="ARBA" id="ARBA00022679"/>
    </source>
</evidence>